<evidence type="ECO:0000256" key="2">
    <source>
        <dbReference type="ARBA" id="ARBA00022475"/>
    </source>
</evidence>
<dbReference type="InterPro" id="IPR004117">
    <property type="entry name" value="7tm6_olfct_rcpt"/>
</dbReference>
<gene>
    <name evidence="11" type="primary">OR43a</name>
</gene>
<dbReference type="AlphaFoldDB" id="A0A3G2LEJ6"/>
<keyword evidence="6 10" id="KW-1133">Transmembrane helix</keyword>
<keyword evidence="5 10" id="KW-0552">Olfaction</keyword>
<dbReference type="EMBL" id="MH937251">
    <property type="protein sequence ID" value="AYN70666.1"/>
    <property type="molecule type" value="mRNA"/>
</dbReference>
<evidence type="ECO:0000313" key="11">
    <source>
        <dbReference type="EMBL" id="AYN70666.1"/>
    </source>
</evidence>
<evidence type="ECO:0000256" key="10">
    <source>
        <dbReference type="RuleBase" id="RU351113"/>
    </source>
</evidence>
<evidence type="ECO:0000256" key="8">
    <source>
        <dbReference type="ARBA" id="ARBA00023170"/>
    </source>
</evidence>
<keyword evidence="8 10" id="KW-0675">Receptor</keyword>
<keyword evidence="4 10" id="KW-0812">Transmembrane</keyword>
<keyword evidence="3 10" id="KW-0716">Sensory transduction</keyword>
<keyword evidence="9 10" id="KW-0807">Transducer</keyword>
<feature type="transmembrane region" description="Helical" evidence="10">
    <location>
        <begin position="32"/>
        <end position="51"/>
    </location>
</feature>
<evidence type="ECO:0000256" key="1">
    <source>
        <dbReference type="ARBA" id="ARBA00004651"/>
    </source>
</evidence>
<dbReference type="GO" id="GO:0005886">
    <property type="term" value="C:plasma membrane"/>
    <property type="evidence" value="ECO:0007669"/>
    <property type="project" value="UniProtKB-SubCell"/>
</dbReference>
<comment type="similarity">
    <text evidence="10">Belongs to the insect chemoreceptor superfamily. Heteromeric odorant receptor channel (TC 1.A.69) family.</text>
</comment>
<evidence type="ECO:0000256" key="3">
    <source>
        <dbReference type="ARBA" id="ARBA00022606"/>
    </source>
</evidence>
<feature type="transmembrane region" description="Helical" evidence="10">
    <location>
        <begin position="249"/>
        <end position="275"/>
    </location>
</feature>
<evidence type="ECO:0000256" key="9">
    <source>
        <dbReference type="ARBA" id="ARBA00023224"/>
    </source>
</evidence>
<feature type="transmembrane region" description="Helical" evidence="10">
    <location>
        <begin position="57"/>
        <end position="75"/>
    </location>
</feature>
<dbReference type="PANTHER" id="PTHR21137:SF3">
    <property type="entry name" value="ODORANT RECEPTOR 30A-RELATED"/>
    <property type="match status" value="1"/>
</dbReference>
<protein>
    <recommendedName>
        <fullName evidence="10">Odorant receptor</fullName>
    </recommendedName>
</protein>
<dbReference type="PANTHER" id="PTHR21137">
    <property type="entry name" value="ODORANT RECEPTOR"/>
    <property type="match status" value="1"/>
</dbReference>
<feature type="transmembrane region" description="Helical" evidence="10">
    <location>
        <begin position="287"/>
        <end position="303"/>
    </location>
</feature>
<dbReference type="GO" id="GO:0004984">
    <property type="term" value="F:olfactory receptor activity"/>
    <property type="evidence" value="ECO:0007669"/>
    <property type="project" value="InterPro"/>
</dbReference>
<dbReference type="GO" id="GO:0007165">
    <property type="term" value="P:signal transduction"/>
    <property type="evidence" value="ECO:0007669"/>
    <property type="project" value="UniProtKB-KW"/>
</dbReference>
<keyword evidence="2" id="KW-1003">Cell membrane</keyword>
<evidence type="ECO:0000256" key="4">
    <source>
        <dbReference type="ARBA" id="ARBA00022692"/>
    </source>
</evidence>
<accession>A0A3G2LEJ6</accession>
<organism evidence="11">
    <name type="scientific">Bactrocera minax</name>
    <name type="common">Chinese citrus fly</name>
    <dbReference type="NCBI Taxonomy" id="104690"/>
    <lineage>
        <taxon>Eukaryota</taxon>
        <taxon>Metazoa</taxon>
        <taxon>Ecdysozoa</taxon>
        <taxon>Arthropoda</taxon>
        <taxon>Hexapoda</taxon>
        <taxon>Insecta</taxon>
        <taxon>Pterygota</taxon>
        <taxon>Neoptera</taxon>
        <taxon>Endopterygota</taxon>
        <taxon>Diptera</taxon>
        <taxon>Brachycera</taxon>
        <taxon>Muscomorpha</taxon>
        <taxon>Tephritoidea</taxon>
        <taxon>Tephritidae</taxon>
        <taxon>Bactrocera</taxon>
        <taxon>Tetradacus</taxon>
    </lineage>
</organism>
<name>A0A3G2LEJ6_9MUSC</name>
<proteinExistence type="evidence at transcript level"/>
<keyword evidence="7 10" id="KW-0472">Membrane</keyword>
<sequence>MSTAVEDNPLLSVNVRLWKFLSVLFARDWRRCVAFVAPVGLMNAMQFVYLYQQWGDLATFILNTFFAVSVFNALLRTCFIIKNRDKFEALMRELVTLYDIIQDSGDDYAKSVLAAATKSARNISIFNLSASFSDLVVAMAYPLFRQQRVHPFGVALPGIDVTHSPLYEIIYIGQLSFPFTLSSMYMPYVSLFATFAMFGKATLQILQNDLKNLCDNMKSKTEEELFELLRTNIAYHARIARYVSDFNELVTYLVLIEFLLFSCVICSLLFCINIVSKTTSTAEKISIVMYIGTMLYVLFTYYWQANGVLEMSLLVSDAAYEMQWYKCSRRFKRTLLIFIGRTQKPLQIRVGQMYPMTMEVFQSLLNTSYSYFTLLHNLYND</sequence>
<dbReference type="Pfam" id="PF02949">
    <property type="entry name" value="7tm_6"/>
    <property type="match status" value="1"/>
</dbReference>
<comment type="subcellular location">
    <subcellularLocation>
        <location evidence="1 10">Cell membrane</location>
        <topology evidence="1 10">Multi-pass membrane protein</topology>
    </subcellularLocation>
</comment>
<evidence type="ECO:0000256" key="5">
    <source>
        <dbReference type="ARBA" id="ARBA00022725"/>
    </source>
</evidence>
<reference evidence="11" key="1">
    <citation type="submission" date="2018-09" db="EMBL/GenBank/DDBJ databases">
        <title>Identification and expression analysis of chemosensory genes in citrus fruit fly Bactrocera minax.</title>
        <authorList>
            <person name="Lu Y."/>
            <person name="Yu T."/>
            <person name="Cheng J."/>
        </authorList>
    </citation>
    <scope>NUCLEOTIDE SEQUENCE</scope>
    <source>
        <strain evidence="11">Bmi005218</strain>
    </source>
</reference>
<evidence type="ECO:0000256" key="6">
    <source>
        <dbReference type="ARBA" id="ARBA00022989"/>
    </source>
</evidence>
<evidence type="ECO:0000256" key="7">
    <source>
        <dbReference type="ARBA" id="ARBA00023136"/>
    </source>
</evidence>
<comment type="caution">
    <text evidence="10">Lacks conserved residue(s) required for the propagation of feature annotation.</text>
</comment>
<dbReference type="GO" id="GO:0005549">
    <property type="term" value="F:odorant binding"/>
    <property type="evidence" value="ECO:0007669"/>
    <property type="project" value="InterPro"/>
</dbReference>
<feature type="transmembrane region" description="Helical" evidence="10">
    <location>
        <begin position="185"/>
        <end position="203"/>
    </location>
</feature>